<evidence type="ECO:0000256" key="3">
    <source>
        <dbReference type="ARBA" id="ARBA00022692"/>
    </source>
</evidence>
<name>A0A921GGJ8_9ACTN</name>
<evidence type="ECO:0000313" key="8">
    <source>
        <dbReference type="EMBL" id="HJF44668.1"/>
    </source>
</evidence>
<evidence type="ECO:0000256" key="6">
    <source>
        <dbReference type="SAM" id="Phobius"/>
    </source>
</evidence>
<feature type="transmembrane region" description="Helical" evidence="6">
    <location>
        <begin position="81"/>
        <end position="100"/>
    </location>
</feature>
<feature type="transmembrane region" description="Helical" evidence="6">
    <location>
        <begin position="227"/>
        <end position="246"/>
    </location>
</feature>
<evidence type="ECO:0000256" key="1">
    <source>
        <dbReference type="ARBA" id="ARBA00004651"/>
    </source>
</evidence>
<dbReference type="InterPro" id="IPR036259">
    <property type="entry name" value="MFS_trans_sf"/>
</dbReference>
<feature type="transmembrane region" description="Helical" evidence="6">
    <location>
        <begin position="175"/>
        <end position="194"/>
    </location>
</feature>
<evidence type="ECO:0000256" key="4">
    <source>
        <dbReference type="ARBA" id="ARBA00022989"/>
    </source>
</evidence>
<protein>
    <submittedName>
        <fullName evidence="8">MFS transporter</fullName>
    </submittedName>
</protein>
<comment type="caution">
    <text evidence="8">The sequence shown here is derived from an EMBL/GenBank/DDBJ whole genome shotgun (WGS) entry which is preliminary data.</text>
</comment>
<comment type="subcellular location">
    <subcellularLocation>
        <location evidence="1">Cell membrane</location>
        <topology evidence="1">Multi-pass membrane protein</topology>
    </subcellularLocation>
</comment>
<dbReference type="AlphaFoldDB" id="A0A921GGJ8"/>
<feature type="transmembrane region" description="Helical" evidence="6">
    <location>
        <begin position="323"/>
        <end position="348"/>
    </location>
</feature>
<organism evidence="8 9">
    <name type="scientific">Thermophilibacter provencensis</name>
    <dbReference type="NCBI Taxonomy" id="1852386"/>
    <lineage>
        <taxon>Bacteria</taxon>
        <taxon>Bacillati</taxon>
        <taxon>Actinomycetota</taxon>
        <taxon>Coriobacteriia</taxon>
        <taxon>Coriobacteriales</taxon>
        <taxon>Atopobiaceae</taxon>
        <taxon>Thermophilibacter</taxon>
    </lineage>
</organism>
<gene>
    <name evidence="8" type="ORF">K8U72_02640</name>
</gene>
<dbReference type="PANTHER" id="PTHR23513">
    <property type="entry name" value="INTEGRAL MEMBRANE EFFLUX PROTEIN-RELATED"/>
    <property type="match status" value="1"/>
</dbReference>
<dbReference type="Pfam" id="PF07690">
    <property type="entry name" value="MFS_1"/>
    <property type="match status" value="1"/>
</dbReference>
<feature type="domain" description="Major facilitator superfamily (MFS) profile" evidence="7">
    <location>
        <begin position="228"/>
        <end position="413"/>
    </location>
</feature>
<sequence length="413" mass="42323">MTQTSGRRGARLFSPGFVAIMVAQVFSLLGMEILQFVIPLHLLNLTGSGTLYGTVIALGNVPYLLLAPIGGVVADRTRKRAVMAACDLALAAALLGYLALSGSTQLVPLTAAVLMVAFAAQAIYQPCVQSSVPRVVAPERLEQAVAVTNQVSMLTGIGGPVLGGLVFGFFGLAPIVVVSAACFVAAGVLVLAFVRVPYEPPERTAGPLATVRNDLAEALRFLRSRPVMWRIIIAATLVNLFGSSFFNVGSSYIVTETLGLSNQLLGVLQGTLAVGGLVGGAVVALRPGGLGIKSSPALLGCTAAGLAAIAAVLAAPLPALGAYAGMLAAYLASMAFCMALSIVAMSYLQLKAPETLVGKVMALTVMLANFAAPAGQVVYGLAFDRVPAWSVALVAAVATAAVAAWLSRSIRER</sequence>
<keyword evidence="4 6" id="KW-1133">Transmembrane helix</keyword>
<keyword evidence="3 6" id="KW-0812">Transmembrane</keyword>
<reference evidence="8" key="2">
    <citation type="submission" date="2021-09" db="EMBL/GenBank/DDBJ databases">
        <authorList>
            <person name="Gilroy R."/>
        </authorList>
    </citation>
    <scope>NUCLEOTIDE SEQUENCE</scope>
    <source>
        <strain evidence="8">CHK124-7917</strain>
    </source>
</reference>
<feature type="transmembrane region" description="Helical" evidence="6">
    <location>
        <begin position="297"/>
        <end position="317"/>
    </location>
</feature>
<keyword evidence="5 6" id="KW-0472">Membrane</keyword>
<feature type="transmembrane region" description="Helical" evidence="6">
    <location>
        <begin position="266"/>
        <end position="285"/>
    </location>
</feature>
<dbReference type="SUPFAM" id="SSF103473">
    <property type="entry name" value="MFS general substrate transporter"/>
    <property type="match status" value="1"/>
</dbReference>
<dbReference type="CDD" id="cd06173">
    <property type="entry name" value="MFS_MefA_like"/>
    <property type="match status" value="1"/>
</dbReference>
<feature type="transmembrane region" description="Helical" evidence="6">
    <location>
        <begin position="145"/>
        <end position="169"/>
    </location>
</feature>
<dbReference type="Proteomes" id="UP000697330">
    <property type="component" value="Unassembled WGS sequence"/>
</dbReference>
<dbReference type="EMBL" id="DYWQ01000041">
    <property type="protein sequence ID" value="HJF44668.1"/>
    <property type="molecule type" value="Genomic_DNA"/>
</dbReference>
<feature type="transmembrane region" description="Helical" evidence="6">
    <location>
        <begin position="50"/>
        <end position="74"/>
    </location>
</feature>
<dbReference type="PROSITE" id="PS50850">
    <property type="entry name" value="MFS"/>
    <property type="match status" value="1"/>
</dbReference>
<dbReference type="PANTHER" id="PTHR23513:SF6">
    <property type="entry name" value="MAJOR FACILITATOR SUPERFAMILY ASSOCIATED DOMAIN-CONTAINING PROTEIN"/>
    <property type="match status" value="1"/>
</dbReference>
<dbReference type="InterPro" id="IPR011701">
    <property type="entry name" value="MFS"/>
</dbReference>
<dbReference type="OrthoDB" id="69054at2"/>
<evidence type="ECO:0000259" key="7">
    <source>
        <dbReference type="PROSITE" id="PS50850"/>
    </source>
</evidence>
<evidence type="ECO:0000313" key="9">
    <source>
        <dbReference type="Proteomes" id="UP000697330"/>
    </source>
</evidence>
<feature type="transmembrane region" description="Helical" evidence="6">
    <location>
        <begin position="106"/>
        <end position="124"/>
    </location>
</feature>
<dbReference type="GO" id="GO:0005886">
    <property type="term" value="C:plasma membrane"/>
    <property type="evidence" value="ECO:0007669"/>
    <property type="project" value="UniProtKB-SubCell"/>
</dbReference>
<dbReference type="GO" id="GO:0022857">
    <property type="term" value="F:transmembrane transporter activity"/>
    <property type="evidence" value="ECO:0007669"/>
    <property type="project" value="InterPro"/>
</dbReference>
<dbReference type="InterPro" id="IPR020846">
    <property type="entry name" value="MFS_dom"/>
</dbReference>
<proteinExistence type="predicted"/>
<accession>A0A921GGJ8</accession>
<dbReference type="RefSeq" id="WP_075279795.1">
    <property type="nucleotide sequence ID" value="NZ_DYWQ01000041.1"/>
</dbReference>
<feature type="transmembrane region" description="Helical" evidence="6">
    <location>
        <begin position="360"/>
        <end position="382"/>
    </location>
</feature>
<evidence type="ECO:0000256" key="2">
    <source>
        <dbReference type="ARBA" id="ARBA00022475"/>
    </source>
</evidence>
<evidence type="ECO:0000256" key="5">
    <source>
        <dbReference type="ARBA" id="ARBA00023136"/>
    </source>
</evidence>
<dbReference type="Gene3D" id="1.20.1250.20">
    <property type="entry name" value="MFS general substrate transporter like domains"/>
    <property type="match status" value="1"/>
</dbReference>
<reference evidence="8" key="1">
    <citation type="journal article" date="2021" name="PeerJ">
        <title>Extensive microbial diversity within the chicken gut microbiome revealed by metagenomics and culture.</title>
        <authorList>
            <person name="Gilroy R."/>
            <person name="Ravi A."/>
            <person name="Getino M."/>
            <person name="Pursley I."/>
            <person name="Horton D.L."/>
            <person name="Alikhan N.F."/>
            <person name="Baker D."/>
            <person name="Gharbi K."/>
            <person name="Hall N."/>
            <person name="Watson M."/>
            <person name="Adriaenssens E.M."/>
            <person name="Foster-Nyarko E."/>
            <person name="Jarju S."/>
            <person name="Secka A."/>
            <person name="Antonio M."/>
            <person name="Oren A."/>
            <person name="Chaudhuri R.R."/>
            <person name="La Ragione R."/>
            <person name="Hildebrand F."/>
            <person name="Pallen M.J."/>
        </authorList>
    </citation>
    <scope>NUCLEOTIDE SEQUENCE</scope>
    <source>
        <strain evidence="8">CHK124-7917</strain>
    </source>
</reference>
<feature type="transmembrane region" description="Helical" evidence="6">
    <location>
        <begin position="388"/>
        <end position="407"/>
    </location>
</feature>
<feature type="transmembrane region" description="Helical" evidence="6">
    <location>
        <begin position="12"/>
        <end position="38"/>
    </location>
</feature>
<keyword evidence="2" id="KW-1003">Cell membrane</keyword>